<keyword evidence="3" id="KW-1185">Reference proteome</keyword>
<proteinExistence type="predicted"/>
<feature type="non-terminal residue" evidence="2">
    <location>
        <position position="1"/>
    </location>
</feature>
<feature type="domain" description="MalT-like winged helix" evidence="1">
    <location>
        <begin position="57"/>
        <end position="145"/>
    </location>
</feature>
<feature type="non-terminal residue" evidence="2">
    <location>
        <position position="213"/>
    </location>
</feature>
<dbReference type="InterPro" id="IPR059106">
    <property type="entry name" value="WHD_MalT"/>
</dbReference>
<dbReference type="EMBL" id="LJCR01003316">
    <property type="protein sequence ID" value="KPV47705.1"/>
    <property type="molecule type" value="Genomic_DNA"/>
</dbReference>
<protein>
    <recommendedName>
        <fullName evidence="1">MalT-like winged helix domain-containing protein</fullName>
    </recommendedName>
</protein>
<dbReference type="Pfam" id="PF25873">
    <property type="entry name" value="WHD_MalT"/>
    <property type="match status" value="1"/>
</dbReference>
<comment type="caution">
    <text evidence="2">The sequence shown here is derived from an EMBL/GenBank/DDBJ whole genome shotgun (WGS) entry which is preliminary data.</text>
</comment>
<accession>A0A0P9CPY7</accession>
<dbReference type="AlphaFoldDB" id="A0A0P9CPY7"/>
<evidence type="ECO:0000313" key="2">
    <source>
        <dbReference type="EMBL" id="KPV47705.1"/>
    </source>
</evidence>
<dbReference type="Proteomes" id="UP000050509">
    <property type="component" value="Unassembled WGS sequence"/>
</dbReference>
<gene>
    <name evidence="2" type="ORF">SE17_42010</name>
</gene>
<sequence length="213" mass="23416">TMGLALADEQVRDLEARTDGWVGGLQLAALALREPNSRARVLAAFSGTHRFVADYFADQVFERMPAPLAAFVLQTAILTRLSGELCDAVLGDSALPVPTGRAQATLETLERTNLFLLPLDDQRAWYRYHPLFADMARERLRQRVAADRIATLHLHASEWWEQHDDLGAAVDHALAAGAHERAADLIEARALDFMAGAGGLEGWLAELPPALWQ</sequence>
<evidence type="ECO:0000259" key="1">
    <source>
        <dbReference type="Pfam" id="PF25873"/>
    </source>
</evidence>
<reference evidence="2 3" key="1">
    <citation type="submission" date="2015-09" db="EMBL/GenBank/DDBJ databases">
        <title>Draft genome sequence of Kouleothrix aurantiaca JCM 19913.</title>
        <authorList>
            <person name="Hemp J."/>
        </authorList>
    </citation>
    <scope>NUCLEOTIDE SEQUENCE [LARGE SCALE GENOMIC DNA]</scope>
    <source>
        <strain evidence="2 3">COM-B</strain>
    </source>
</reference>
<organism evidence="2 3">
    <name type="scientific">Kouleothrix aurantiaca</name>
    <dbReference type="NCBI Taxonomy" id="186479"/>
    <lineage>
        <taxon>Bacteria</taxon>
        <taxon>Bacillati</taxon>
        <taxon>Chloroflexota</taxon>
        <taxon>Chloroflexia</taxon>
        <taxon>Chloroflexales</taxon>
        <taxon>Roseiflexineae</taxon>
        <taxon>Roseiflexaceae</taxon>
        <taxon>Kouleothrix</taxon>
    </lineage>
</organism>
<evidence type="ECO:0000313" key="3">
    <source>
        <dbReference type="Proteomes" id="UP000050509"/>
    </source>
</evidence>
<name>A0A0P9CPY7_9CHLR</name>